<evidence type="ECO:0000313" key="1">
    <source>
        <dbReference type="EMBL" id="KGB22451.1"/>
    </source>
</evidence>
<keyword evidence="2" id="KW-1185">Reference proteome</keyword>
<dbReference type="Proteomes" id="UP000029448">
    <property type="component" value="Unassembled WGS sequence"/>
</dbReference>
<name>A0A094ZJ17_9PROT</name>
<dbReference type="PATRIC" id="fig|104102.7.peg.2436"/>
<accession>A0A094ZJ17</accession>
<dbReference type="AlphaFoldDB" id="A0A094ZJ17"/>
<dbReference type="STRING" id="104102.AtDm6_2462"/>
<dbReference type="EMBL" id="JOKM01000079">
    <property type="protein sequence ID" value="KGB22451.1"/>
    <property type="molecule type" value="Genomic_DNA"/>
</dbReference>
<evidence type="ECO:0000313" key="2">
    <source>
        <dbReference type="Proteomes" id="UP000029448"/>
    </source>
</evidence>
<gene>
    <name evidence="1" type="ORF">AtDm6_2462</name>
</gene>
<organism evidence="1 2">
    <name type="scientific">Acetobacter tropicalis</name>
    <dbReference type="NCBI Taxonomy" id="104102"/>
    <lineage>
        <taxon>Bacteria</taxon>
        <taxon>Pseudomonadati</taxon>
        <taxon>Pseudomonadota</taxon>
        <taxon>Alphaproteobacteria</taxon>
        <taxon>Acetobacterales</taxon>
        <taxon>Acetobacteraceae</taxon>
        <taxon>Acetobacter</taxon>
    </lineage>
</organism>
<proteinExistence type="predicted"/>
<comment type="caution">
    <text evidence="1">The sequence shown here is derived from an EMBL/GenBank/DDBJ whole genome shotgun (WGS) entry which is preliminary data.</text>
</comment>
<protein>
    <submittedName>
        <fullName evidence="1">Uncharacterized protein</fullName>
    </submittedName>
</protein>
<reference evidence="1 2" key="1">
    <citation type="submission" date="2014-06" db="EMBL/GenBank/DDBJ databases">
        <title>Functional and comparative genomic analyses of the Drosophila gut microbiota identify candidate symbiosis factors.</title>
        <authorList>
            <person name="Newell P.D."/>
            <person name="Chaston J.M."/>
            <person name="Douglas A.E."/>
        </authorList>
    </citation>
    <scope>NUCLEOTIDE SEQUENCE [LARGE SCALE GENOMIC DNA]</scope>
    <source>
        <strain evidence="1 2">DmCS_006</strain>
    </source>
</reference>
<sequence length="38" mass="4086">MQKTEMIACGIQEAGGADVTCLEAASGRVRREVRFFPG</sequence>